<accession>A0A9X2RLK7</accession>
<gene>
    <name evidence="11" type="ORF">NQU55_14805</name>
</gene>
<dbReference type="InterPro" id="IPR011527">
    <property type="entry name" value="ABC1_TM_dom"/>
</dbReference>
<dbReference type="Proteomes" id="UP001142374">
    <property type="component" value="Unassembled WGS sequence"/>
</dbReference>
<dbReference type="CDD" id="cd03228">
    <property type="entry name" value="ABCC_MRP_Like"/>
    <property type="match status" value="1"/>
</dbReference>
<dbReference type="GO" id="GO:0005886">
    <property type="term" value="C:plasma membrane"/>
    <property type="evidence" value="ECO:0007669"/>
    <property type="project" value="UniProtKB-SubCell"/>
</dbReference>
<dbReference type="SUPFAM" id="SSF52540">
    <property type="entry name" value="P-loop containing nucleoside triphosphate hydrolases"/>
    <property type="match status" value="1"/>
</dbReference>
<dbReference type="PROSITE" id="PS50929">
    <property type="entry name" value="ABC_TM1F"/>
    <property type="match status" value="1"/>
</dbReference>
<feature type="domain" description="ABC transporter" evidence="9">
    <location>
        <begin position="386"/>
        <end position="627"/>
    </location>
</feature>
<evidence type="ECO:0000313" key="11">
    <source>
        <dbReference type="EMBL" id="MCQ8771027.1"/>
    </source>
</evidence>
<keyword evidence="4 11" id="KW-0067">ATP-binding</keyword>
<organism evidence="11 12">
    <name type="scientific">Streptomyces telluris</name>
    <dbReference type="NCBI Taxonomy" id="2720021"/>
    <lineage>
        <taxon>Bacteria</taxon>
        <taxon>Bacillati</taxon>
        <taxon>Actinomycetota</taxon>
        <taxon>Actinomycetes</taxon>
        <taxon>Kitasatosporales</taxon>
        <taxon>Streptomycetaceae</taxon>
        <taxon>Streptomyces</taxon>
    </lineage>
</organism>
<dbReference type="GO" id="GO:0034040">
    <property type="term" value="F:ATPase-coupled lipid transmembrane transporter activity"/>
    <property type="evidence" value="ECO:0007669"/>
    <property type="project" value="TreeGrafter"/>
</dbReference>
<dbReference type="InterPro" id="IPR003593">
    <property type="entry name" value="AAA+_ATPase"/>
</dbReference>
<keyword evidence="12" id="KW-1185">Reference proteome</keyword>
<evidence type="ECO:0000256" key="1">
    <source>
        <dbReference type="ARBA" id="ARBA00004651"/>
    </source>
</evidence>
<dbReference type="PANTHER" id="PTHR24221">
    <property type="entry name" value="ATP-BINDING CASSETTE SUB-FAMILY B"/>
    <property type="match status" value="1"/>
</dbReference>
<feature type="domain" description="ABC transmembrane type-1" evidence="10">
    <location>
        <begin position="89"/>
        <end position="352"/>
    </location>
</feature>
<evidence type="ECO:0000259" key="9">
    <source>
        <dbReference type="PROSITE" id="PS50893"/>
    </source>
</evidence>
<keyword evidence="3" id="KW-0547">Nucleotide-binding</keyword>
<reference evidence="11" key="1">
    <citation type="submission" date="2022-06" db="EMBL/GenBank/DDBJ databases">
        <title>WGS of actinobacteria.</title>
        <authorList>
            <person name="Thawai C."/>
        </authorList>
    </citation>
    <scope>NUCLEOTIDE SEQUENCE</scope>
    <source>
        <strain evidence="11">AA8</strain>
    </source>
</reference>
<dbReference type="PANTHER" id="PTHR24221:SF654">
    <property type="entry name" value="ATP-BINDING CASSETTE SUB-FAMILY B MEMBER 6"/>
    <property type="match status" value="1"/>
</dbReference>
<feature type="compositionally biased region" description="Low complexity" evidence="7">
    <location>
        <begin position="642"/>
        <end position="653"/>
    </location>
</feature>
<dbReference type="GO" id="GO:0005524">
    <property type="term" value="F:ATP binding"/>
    <property type="evidence" value="ECO:0007669"/>
    <property type="project" value="UniProtKB-KW"/>
</dbReference>
<evidence type="ECO:0000256" key="6">
    <source>
        <dbReference type="ARBA" id="ARBA00023136"/>
    </source>
</evidence>
<dbReference type="AlphaFoldDB" id="A0A9X2RLK7"/>
<keyword evidence="2 8" id="KW-0812">Transmembrane</keyword>
<comment type="subcellular location">
    <subcellularLocation>
        <location evidence="1">Cell membrane</location>
        <topology evidence="1">Multi-pass membrane protein</topology>
    </subcellularLocation>
</comment>
<keyword evidence="6 8" id="KW-0472">Membrane</keyword>
<evidence type="ECO:0000259" key="10">
    <source>
        <dbReference type="PROSITE" id="PS50929"/>
    </source>
</evidence>
<evidence type="ECO:0000256" key="2">
    <source>
        <dbReference type="ARBA" id="ARBA00022692"/>
    </source>
</evidence>
<evidence type="ECO:0000313" key="12">
    <source>
        <dbReference type="Proteomes" id="UP001142374"/>
    </source>
</evidence>
<evidence type="ECO:0000256" key="4">
    <source>
        <dbReference type="ARBA" id="ARBA00022840"/>
    </source>
</evidence>
<dbReference type="SMART" id="SM00382">
    <property type="entry name" value="AAA"/>
    <property type="match status" value="1"/>
</dbReference>
<dbReference type="Pfam" id="PF00005">
    <property type="entry name" value="ABC_tran"/>
    <property type="match status" value="1"/>
</dbReference>
<comment type="caution">
    <text evidence="11">The sequence shown here is derived from an EMBL/GenBank/DDBJ whole genome shotgun (WGS) entry which is preliminary data.</text>
</comment>
<dbReference type="InterPro" id="IPR027417">
    <property type="entry name" value="P-loop_NTPase"/>
</dbReference>
<dbReference type="GO" id="GO:0016887">
    <property type="term" value="F:ATP hydrolysis activity"/>
    <property type="evidence" value="ECO:0007669"/>
    <property type="project" value="InterPro"/>
</dbReference>
<proteinExistence type="predicted"/>
<evidence type="ECO:0000256" key="5">
    <source>
        <dbReference type="ARBA" id="ARBA00022989"/>
    </source>
</evidence>
<dbReference type="Gene3D" id="3.40.50.300">
    <property type="entry name" value="P-loop containing nucleotide triphosphate hydrolases"/>
    <property type="match status" value="1"/>
</dbReference>
<evidence type="ECO:0000256" key="7">
    <source>
        <dbReference type="SAM" id="MobiDB-lite"/>
    </source>
</evidence>
<protein>
    <submittedName>
        <fullName evidence="11">ABC transporter ATP-binding protein/permease</fullName>
    </submittedName>
</protein>
<dbReference type="SUPFAM" id="SSF90123">
    <property type="entry name" value="ABC transporter transmembrane region"/>
    <property type="match status" value="1"/>
</dbReference>
<evidence type="ECO:0000256" key="8">
    <source>
        <dbReference type="SAM" id="Phobius"/>
    </source>
</evidence>
<dbReference type="GO" id="GO:0140359">
    <property type="term" value="F:ABC-type transporter activity"/>
    <property type="evidence" value="ECO:0007669"/>
    <property type="project" value="InterPro"/>
</dbReference>
<dbReference type="RefSeq" id="WP_256790656.1">
    <property type="nucleotide sequence ID" value="NZ_JAATER010000320.1"/>
</dbReference>
<sequence length="662" mass="70939">MTSDQEQTNDAERELFGGRLRMDEASARHEQVPLEIPFHRMAGRVPALLARSAAMGWAVDRVSLVTVAVAEVGRGTATAFGLLATNEVLVDLFAGGPTPDRVRAALPSLLVVAGTAVLVALLTALSALAAGRLEPQVERAASLRLLSHAIRVELADLEDARVRRLLETAEYGTDAARRLIGHAVAVLNGLISLVAAAWVLTVLHPILLPLLLLTAIPKGYGTVRTARRVYRSIQRWLDHVRVRRRLSDLLLAPDPARELRAHAVGPHLLRRYRELTDQSTAEQKRLALAAAGTDLAAGAVSGAATGGTYAVLGLLLVSGHLPMAAAGTAVLAVRNTTSQLSGLVRNVNYLYEQSLYLLDLDRAVALARERAIPAGGRPLTGQPAVLELDDVSFTYRGQAAPAVTGVSLRIPRGSVVALVGDNGSGKSTLAKLIAGLYLPDSGRLTWDGTDIRELDRDTVFDRVALVDQDFLKWPFTARANVTLGRPERAHDEAALQRSAEFADVDGLIRTLPRGWDTLLERGFHGGQGLSGGQQQRFALARAHFRDASVVIVDEPTAALDAASEIEVFHRIRALADSGRTVVLITHRLASVRCADTIYVLDRGKVIEHGDHDGLLAAQGSFAAAYRLQAEQFRDGPQQPPYAGATTASGAGQASRRREDLDG</sequence>
<feature type="transmembrane region" description="Helical" evidence="8">
    <location>
        <begin position="109"/>
        <end position="130"/>
    </location>
</feature>
<feature type="region of interest" description="Disordered" evidence="7">
    <location>
        <begin position="632"/>
        <end position="662"/>
    </location>
</feature>
<name>A0A9X2RLK7_9ACTN</name>
<evidence type="ECO:0000256" key="3">
    <source>
        <dbReference type="ARBA" id="ARBA00022741"/>
    </source>
</evidence>
<dbReference type="PROSITE" id="PS50893">
    <property type="entry name" value="ABC_TRANSPORTER_2"/>
    <property type="match status" value="1"/>
</dbReference>
<dbReference type="EMBL" id="JANIID010000011">
    <property type="protein sequence ID" value="MCQ8771027.1"/>
    <property type="molecule type" value="Genomic_DNA"/>
</dbReference>
<dbReference type="Gene3D" id="1.20.1560.10">
    <property type="entry name" value="ABC transporter type 1, transmembrane domain"/>
    <property type="match status" value="1"/>
</dbReference>
<dbReference type="InterPro" id="IPR003439">
    <property type="entry name" value="ABC_transporter-like_ATP-bd"/>
</dbReference>
<keyword evidence="5 8" id="KW-1133">Transmembrane helix</keyword>
<dbReference type="InterPro" id="IPR036640">
    <property type="entry name" value="ABC1_TM_sf"/>
</dbReference>
<dbReference type="InterPro" id="IPR039421">
    <property type="entry name" value="Type_1_exporter"/>
</dbReference>